<sequence>MDNENLSDPIEVSLQTAEKWTKAYRGNQELEDASKKVNAFLIPRESLEAVLALKTDAVRAYMGINDKKEKTLIFVGANKDETGIYRDVFGTLGTEKDADLDEDISIVYDASRPCPPHGDPDSPLQN</sequence>
<organism evidence="1 2">
    <name type="scientific">Flavobacterium tiangeerense</name>
    <dbReference type="NCBI Taxonomy" id="459471"/>
    <lineage>
        <taxon>Bacteria</taxon>
        <taxon>Pseudomonadati</taxon>
        <taxon>Bacteroidota</taxon>
        <taxon>Flavobacteriia</taxon>
        <taxon>Flavobacteriales</taxon>
        <taxon>Flavobacteriaceae</taxon>
        <taxon>Flavobacterium</taxon>
    </lineage>
</organism>
<proteinExistence type="predicted"/>
<dbReference type="RefSeq" id="WP_144894223.1">
    <property type="nucleotide sequence ID" value="NZ_VLKO01000015.1"/>
</dbReference>
<gene>
    <name evidence="1" type="ORF">IQ05_03099</name>
</gene>
<protein>
    <submittedName>
        <fullName evidence="1">Uncharacterized protein</fullName>
    </submittedName>
</protein>
<evidence type="ECO:0000313" key="2">
    <source>
        <dbReference type="Proteomes" id="UP000317519"/>
    </source>
</evidence>
<name>A0ABY3FJS6_9FLAO</name>
<accession>A0ABY3FJS6</accession>
<comment type="caution">
    <text evidence="1">The sequence shown here is derived from an EMBL/GenBank/DDBJ whole genome shotgun (WGS) entry which is preliminary data.</text>
</comment>
<dbReference type="EMBL" id="VLKO01000015">
    <property type="protein sequence ID" value="TWH99350.1"/>
    <property type="molecule type" value="Genomic_DNA"/>
</dbReference>
<dbReference type="Proteomes" id="UP000317519">
    <property type="component" value="Unassembled WGS sequence"/>
</dbReference>
<reference evidence="1 2" key="1">
    <citation type="journal article" date="2015" name="Stand. Genomic Sci.">
        <title>Genomic Encyclopedia of Bacterial and Archaeal Type Strains, Phase III: the genomes of soil and plant-associated and newly described type strains.</title>
        <authorList>
            <person name="Whitman W.B."/>
            <person name="Woyke T."/>
            <person name="Klenk H.P."/>
            <person name="Zhou Y."/>
            <person name="Lilburn T.G."/>
            <person name="Beck B.J."/>
            <person name="De Vos P."/>
            <person name="Vandamme P."/>
            <person name="Eisen J.A."/>
            <person name="Garrity G."/>
            <person name="Hugenholtz P."/>
            <person name="Kyrpides N.C."/>
        </authorList>
    </citation>
    <scope>NUCLEOTIDE SEQUENCE [LARGE SCALE GENOMIC DNA]</scope>
    <source>
        <strain evidence="1 2">CGMCC 1.6847</strain>
    </source>
</reference>
<keyword evidence="2" id="KW-1185">Reference proteome</keyword>
<evidence type="ECO:0000313" key="1">
    <source>
        <dbReference type="EMBL" id="TWH99350.1"/>
    </source>
</evidence>